<dbReference type="AlphaFoldDB" id="A0AA39UEI7"/>
<dbReference type="EMBL" id="JAUEPR010000006">
    <property type="protein sequence ID" value="KAK0483943.1"/>
    <property type="molecule type" value="Genomic_DNA"/>
</dbReference>
<organism evidence="1 2">
    <name type="scientific">Armillaria novae-zelandiae</name>
    <dbReference type="NCBI Taxonomy" id="153914"/>
    <lineage>
        <taxon>Eukaryota</taxon>
        <taxon>Fungi</taxon>
        <taxon>Dikarya</taxon>
        <taxon>Basidiomycota</taxon>
        <taxon>Agaricomycotina</taxon>
        <taxon>Agaricomycetes</taxon>
        <taxon>Agaricomycetidae</taxon>
        <taxon>Agaricales</taxon>
        <taxon>Marasmiineae</taxon>
        <taxon>Physalacriaceae</taxon>
        <taxon>Armillaria</taxon>
    </lineage>
</organism>
<gene>
    <name evidence="1" type="ORF">IW261DRAFT_1417684</name>
</gene>
<comment type="caution">
    <text evidence="1">The sequence shown here is derived from an EMBL/GenBank/DDBJ whole genome shotgun (WGS) entry which is preliminary data.</text>
</comment>
<keyword evidence="2" id="KW-1185">Reference proteome</keyword>
<name>A0AA39UEI7_9AGAR</name>
<sequence>MRNTNWFLQKILRLENIGKAVEALKNGVKQTIECLSPQKKKRKFDNKKNHDNSVHAAASMMPVDLDPASNDDTFFAMPLVHNRVNVPLPETICHGFFDANSSSPEVPAAPPNQSYHKYTLHKPNGPLCKDIIAEDNESVLAFHSGSKGMVLDAETDGESDVEHDHTWPIANIKIKTLLVPDGTWAPPPTPIKEFNAFDDMFSATLKCNGKIQEAPSQSRALATLKDLHDTLYP</sequence>
<evidence type="ECO:0000313" key="2">
    <source>
        <dbReference type="Proteomes" id="UP001175227"/>
    </source>
</evidence>
<protein>
    <submittedName>
        <fullName evidence="1">Uncharacterized protein</fullName>
    </submittedName>
</protein>
<reference evidence="1" key="1">
    <citation type="submission" date="2023-06" db="EMBL/GenBank/DDBJ databases">
        <authorList>
            <consortium name="Lawrence Berkeley National Laboratory"/>
            <person name="Ahrendt S."/>
            <person name="Sahu N."/>
            <person name="Indic B."/>
            <person name="Wong-Bajracharya J."/>
            <person name="Merenyi Z."/>
            <person name="Ke H.-M."/>
            <person name="Monk M."/>
            <person name="Kocsube S."/>
            <person name="Drula E."/>
            <person name="Lipzen A."/>
            <person name="Balint B."/>
            <person name="Henrissat B."/>
            <person name="Andreopoulos B."/>
            <person name="Martin F.M."/>
            <person name="Harder C.B."/>
            <person name="Rigling D."/>
            <person name="Ford K.L."/>
            <person name="Foster G.D."/>
            <person name="Pangilinan J."/>
            <person name="Papanicolaou A."/>
            <person name="Barry K."/>
            <person name="LaButti K."/>
            <person name="Viragh M."/>
            <person name="Koriabine M."/>
            <person name="Yan M."/>
            <person name="Riley R."/>
            <person name="Champramary S."/>
            <person name="Plett K.L."/>
            <person name="Tsai I.J."/>
            <person name="Slot J."/>
            <person name="Sipos G."/>
            <person name="Plett J."/>
            <person name="Nagy L.G."/>
            <person name="Grigoriev I.V."/>
        </authorList>
    </citation>
    <scope>NUCLEOTIDE SEQUENCE</scope>
    <source>
        <strain evidence="1">ICMP 16352</strain>
    </source>
</reference>
<accession>A0AA39UEI7</accession>
<proteinExistence type="predicted"/>
<dbReference type="Proteomes" id="UP001175227">
    <property type="component" value="Unassembled WGS sequence"/>
</dbReference>
<evidence type="ECO:0000313" key="1">
    <source>
        <dbReference type="EMBL" id="KAK0483943.1"/>
    </source>
</evidence>